<evidence type="ECO:0008006" key="3">
    <source>
        <dbReference type="Google" id="ProtNLM"/>
    </source>
</evidence>
<name>A0ABP7BIK4_9MICO</name>
<organism evidence="1 2">
    <name type="scientific">Microbacterium marinilacus</name>
    <dbReference type="NCBI Taxonomy" id="415209"/>
    <lineage>
        <taxon>Bacteria</taxon>
        <taxon>Bacillati</taxon>
        <taxon>Actinomycetota</taxon>
        <taxon>Actinomycetes</taxon>
        <taxon>Micrococcales</taxon>
        <taxon>Microbacteriaceae</taxon>
        <taxon>Microbacterium</taxon>
    </lineage>
</organism>
<gene>
    <name evidence="1" type="ORF">GCM10022202_21770</name>
</gene>
<dbReference type="Proteomes" id="UP001410795">
    <property type="component" value="Unassembled WGS sequence"/>
</dbReference>
<keyword evidence="2" id="KW-1185">Reference proteome</keyword>
<comment type="caution">
    <text evidence="1">The sequence shown here is derived from an EMBL/GenBank/DDBJ whole genome shotgun (WGS) entry which is preliminary data.</text>
</comment>
<accession>A0ABP7BIK4</accession>
<dbReference type="RefSeq" id="WP_221857486.1">
    <property type="nucleotide sequence ID" value="NZ_BAAAYV010000010.1"/>
</dbReference>
<proteinExistence type="predicted"/>
<reference evidence="2" key="1">
    <citation type="journal article" date="2019" name="Int. J. Syst. Evol. Microbiol.">
        <title>The Global Catalogue of Microorganisms (GCM) 10K type strain sequencing project: providing services to taxonomists for standard genome sequencing and annotation.</title>
        <authorList>
            <consortium name="The Broad Institute Genomics Platform"/>
            <consortium name="The Broad Institute Genome Sequencing Center for Infectious Disease"/>
            <person name="Wu L."/>
            <person name="Ma J."/>
        </authorList>
    </citation>
    <scope>NUCLEOTIDE SEQUENCE [LARGE SCALE GENOMIC DNA]</scope>
    <source>
        <strain evidence="2">JCM 16546</strain>
    </source>
</reference>
<evidence type="ECO:0000313" key="1">
    <source>
        <dbReference type="EMBL" id="GAA3660493.1"/>
    </source>
</evidence>
<protein>
    <recommendedName>
        <fullName evidence="3">Acetone carboxylase</fullName>
    </recommendedName>
</protein>
<evidence type="ECO:0000313" key="2">
    <source>
        <dbReference type="Proteomes" id="UP001410795"/>
    </source>
</evidence>
<dbReference type="EMBL" id="BAAAYV010000010">
    <property type="protein sequence ID" value="GAA3660493.1"/>
    <property type="molecule type" value="Genomic_DNA"/>
</dbReference>
<sequence>MIGLDPVAPTCSRAGCPAAAAWSIRWRNPRIHSAERRKVWLACDDHVDYLRDFLAARDFPLEVAPGVVADAGRAEERR</sequence>